<name>A0A427NI84_9BURK</name>
<evidence type="ECO:0000313" key="2">
    <source>
        <dbReference type="EMBL" id="RSC02512.1"/>
    </source>
</evidence>
<proteinExistence type="predicted"/>
<dbReference type="AlphaFoldDB" id="A0A427NI84"/>
<accession>A0A427NI84</accession>
<protein>
    <submittedName>
        <fullName evidence="2">Uncharacterized protein</fullName>
    </submittedName>
</protein>
<comment type="caution">
    <text evidence="2">The sequence shown here is derived from an EMBL/GenBank/DDBJ whole genome shotgun (WGS) entry which is preliminary data.</text>
</comment>
<feature type="region of interest" description="Disordered" evidence="1">
    <location>
        <begin position="1"/>
        <end position="62"/>
    </location>
</feature>
<organism evidence="2 3">
    <name type="scientific">Burkholderia cenocepacia</name>
    <dbReference type="NCBI Taxonomy" id="95486"/>
    <lineage>
        <taxon>Bacteria</taxon>
        <taxon>Pseudomonadati</taxon>
        <taxon>Pseudomonadota</taxon>
        <taxon>Betaproteobacteria</taxon>
        <taxon>Burkholderiales</taxon>
        <taxon>Burkholderiaceae</taxon>
        <taxon>Burkholderia</taxon>
        <taxon>Burkholderia cepacia complex</taxon>
    </lineage>
</organism>
<sequence>MKAVLHAAARPCRSATHTCHGGAAGRHVTDEARPSAGRPPIGRCVPPLRPGINNNRTGVQHI</sequence>
<dbReference type="Proteomes" id="UP000272140">
    <property type="component" value="Unassembled WGS sequence"/>
</dbReference>
<feature type="compositionally biased region" description="Polar residues" evidence="1">
    <location>
        <begin position="52"/>
        <end position="62"/>
    </location>
</feature>
<evidence type="ECO:0000313" key="3">
    <source>
        <dbReference type="Proteomes" id="UP000272140"/>
    </source>
</evidence>
<gene>
    <name evidence="2" type="ORF">EGT41_24095</name>
</gene>
<dbReference type="EMBL" id="RKIO01000004">
    <property type="protein sequence ID" value="RSC02512.1"/>
    <property type="molecule type" value="Genomic_DNA"/>
</dbReference>
<reference evidence="3" key="1">
    <citation type="submission" date="2018-11" db="EMBL/GenBank/DDBJ databases">
        <title>FDA dAtabase for Regulatory Grade micrObial Sequences (FDA-ARGOS): Supporting development and validation of Infectious Disease Dx tests.</title>
        <authorList>
            <person name="Goldberg B."/>
            <person name="Campos J."/>
            <person name="Tallon L."/>
            <person name="Sadzewicz L."/>
            <person name="Zhao X."/>
            <person name="Vavikolanu K."/>
            <person name="Mehta A."/>
            <person name="Aluvathingal J."/>
            <person name="Nadendla S."/>
            <person name="Geyer C."/>
            <person name="Nandy P."/>
            <person name="Yan Y."/>
            <person name="Sichtig H."/>
        </authorList>
    </citation>
    <scope>NUCLEOTIDE SEQUENCE [LARGE SCALE GENOMIC DNA]</scope>
    <source>
        <strain evidence="3">FDAARGOS_544</strain>
    </source>
</reference>
<evidence type="ECO:0000256" key="1">
    <source>
        <dbReference type="SAM" id="MobiDB-lite"/>
    </source>
</evidence>